<dbReference type="InterPro" id="IPR009450">
    <property type="entry name" value="Plno_GlcNAc_GPI2"/>
</dbReference>
<name>A0A834RFZ6_SARSC</name>
<dbReference type="PANTHER" id="PTHR12982:SF0">
    <property type="entry name" value="PHOSPHATIDYLINOSITOL N-ACETYLGLUCOSAMINYLTRANSFERASE SUBUNIT C"/>
    <property type="match status" value="1"/>
</dbReference>
<keyword evidence="7 8" id="KW-0472">Membrane</keyword>
<keyword evidence="9" id="KW-0328">Glycosyltransferase</keyword>
<dbReference type="GO" id="GO:0000506">
    <property type="term" value="C:glycosylphosphatidylinositol-N-acetylglucosaminyltransferase (GPI-GnT) complex"/>
    <property type="evidence" value="ECO:0007669"/>
    <property type="project" value="TreeGrafter"/>
</dbReference>
<dbReference type="UniPathway" id="UPA00196"/>
<reference evidence="11" key="1">
    <citation type="journal article" date="2020" name="PLoS Negl. Trop. Dis.">
        <title>High-quality nuclear genome for Sarcoptes scabiei-A critical resource for a neglected parasite.</title>
        <authorList>
            <person name="Korhonen P.K."/>
            <person name="Gasser R.B."/>
            <person name="Ma G."/>
            <person name="Wang T."/>
            <person name="Stroehlein A.J."/>
            <person name="Young N.D."/>
            <person name="Ang C.S."/>
            <person name="Fernando D.D."/>
            <person name="Lu H.C."/>
            <person name="Taylor S."/>
            <person name="Reynolds S.L."/>
            <person name="Mofiz E."/>
            <person name="Najaraj S.H."/>
            <person name="Gowda H."/>
            <person name="Madugundu A."/>
            <person name="Renuse S."/>
            <person name="Holt D."/>
            <person name="Pandey A."/>
            <person name="Papenfuss A.T."/>
            <person name="Fischer K."/>
        </authorList>
    </citation>
    <scope>NUCLEOTIDE SEQUENCE [LARGE SCALE GENOMIC DNA]</scope>
</reference>
<dbReference type="EnsemblMetazoa" id="SSS_8605s_mrna">
    <property type="protein sequence ID" value="KAF7495021.1"/>
    <property type="gene ID" value="SSS_8605"/>
</dbReference>
<feature type="transmembrane region" description="Helical" evidence="8">
    <location>
        <begin position="279"/>
        <end position="295"/>
    </location>
</feature>
<organism evidence="9">
    <name type="scientific">Sarcoptes scabiei</name>
    <name type="common">Itch mite</name>
    <name type="synonym">Acarus scabiei</name>
    <dbReference type="NCBI Taxonomy" id="52283"/>
    <lineage>
        <taxon>Eukaryota</taxon>
        <taxon>Metazoa</taxon>
        <taxon>Ecdysozoa</taxon>
        <taxon>Arthropoda</taxon>
        <taxon>Chelicerata</taxon>
        <taxon>Arachnida</taxon>
        <taxon>Acari</taxon>
        <taxon>Acariformes</taxon>
        <taxon>Sarcoptiformes</taxon>
        <taxon>Astigmata</taxon>
        <taxon>Psoroptidia</taxon>
        <taxon>Sarcoptoidea</taxon>
        <taxon>Sarcoptidae</taxon>
        <taxon>Sarcoptinae</taxon>
        <taxon>Sarcoptes</taxon>
    </lineage>
</organism>
<gene>
    <name evidence="9" type="ORF">SSS_8605</name>
</gene>
<reference evidence="9" key="2">
    <citation type="submission" date="2020-01" db="EMBL/GenBank/DDBJ databases">
        <authorList>
            <person name="Korhonen P.K.K."/>
            <person name="Guangxu M.G."/>
            <person name="Wang T.W."/>
            <person name="Stroehlein A.J.S."/>
            <person name="Young N.D."/>
            <person name="Ang C.-S.A."/>
            <person name="Fernando D.W.F."/>
            <person name="Lu H.L."/>
            <person name="Taylor S.T."/>
            <person name="Ehtesham M.E.M."/>
            <person name="Najaraj S.H.N."/>
            <person name="Harsha G.H.G."/>
            <person name="Madugundu A.M."/>
            <person name="Renuse S.R."/>
            <person name="Holt D.H."/>
            <person name="Pandey A.P."/>
            <person name="Papenfuss A.P."/>
            <person name="Gasser R.B.G."/>
            <person name="Fischer K.F."/>
        </authorList>
    </citation>
    <scope>NUCLEOTIDE SEQUENCE</scope>
    <source>
        <strain evidence="9">SSS_KF_BRIS2020</strain>
    </source>
</reference>
<evidence type="ECO:0000256" key="2">
    <source>
        <dbReference type="ARBA" id="ARBA00004687"/>
    </source>
</evidence>
<sequence length="379" mass="43454">MVGSVSNLMGPLKNSLYNRRPTFESGVFTLNTKNLGHKFESYCNGKLHNGFEYDPQKSKLKKFSQQNNPIVGNKEWRKVLYKHQDVPDNFVPNTFLQDLRTNVNLTRFDLTEIIIASSLVTQQLAFITLTIIMFIYLNCFENRYDSKLFTIIAIITIILYLIIILRSKFQELIQIKTCLVFFMICFTMSPVLRTLTETISTDTIYAQCTIMVMIHLSFHDYGINAAIVSRPVSLNAIFFASVCLASRLPSTYHAFAFLIFSSDLFVLLSLIYKSLHKSQRLLITAISILITLVLIQSTFGYLTFFCSIVTLLFINLFCPYLFHRMQSLKENIYGPWDEAILDQTALNFSNQNQAVLSKANHNHSIDGSLEITKQSKVKQ</sequence>
<feature type="transmembrane region" description="Helical" evidence="8">
    <location>
        <begin position="172"/>
        <end position="192"/>
    </location>
</feature>
<evidence type="ECO:0000313" key="11">
    <source>
        <dbReference type="Proteomes" id="UP000070412"/>
    </source>
</evidence>
<keyword evidence="6 8" id="KW-1133">Transmembrane helix</keyword>
<evidence type="ECO:0000313" key="10">
    <source>
        <dbReference type="EnsemblMetazoa" id="KAF7495021.1"/>
    </source>
</evidence>
<accession>A0A834RFZ6</accession>
<dbReference type="AlphaFoldDB" id="A0A834RFZ6"/>
<feature type="transmembrane region" description="Helical" evidence="8">
    <location>
        <begin position="148"/>
        <end position="165"/>
    </location>
</feature>
<evidence type="ECO:0000256" key="5">
    <source>
        <dbReference type="ARBA" id="ARBA00022692"/>
    </source>
</evidence>
<feature type="transmembrane region" description="Helical" evidence="8">
    <location>
        <begin position="113"/>
        <end position="136"/>
    </location>
</feature>
<dbReference type="EMBL" id="WVUK01000050">
    <property type="protein sequence ID" value="KAF7495021.1"/>
    <property type="molecule type" value="Genomic_DNA"/>
</dbReference>
<comment type="subcellular location">
    <subcellularLocation>
        <location evidence="1">Membrane</location>
        <topology evidence="1">Multi-pass membrane protein</topology>
    </subcellularLocation>
</comment>
<keyword evidence="9" id="KW-0808">Transferase</keyword>
<reference evidence="10" key="3">
    <citation type="submission" date="2022-06" db="UniProtKB">
        <authorList>
            <consortium name="EnsemblMetazoa"/>
        </authorList>
    </citation>
    <scope>IDENTIFICATION</scope>
</reference>
<keyword evidence="5 8" id="KW-0812">Transmembrane</keyword>
<evidence type="ECO:0000256" key="4">
    <source>
        <dbReference type="ARBA" id="ARBA00022502"/>
    </source>
</evidence>
<dbReference type="Pfam" id="PF06432">
    <property type="entry name" value="GPI2"/>
    <property type="match status" value="1"/>
</dbReference>
<dbReference type="GO" id="GO:0016757">
    <property type="term" value="F:glycosyltransferase activity"/>
    <property type="evidence" value="ECO:0007669"/>
    <property type="project" value="UniProtKB-KW"/>
</dbReference>
<comment type="pathway">
    <text evidence="2">Glycolipid biosynthesis; glycosylphosphatidylinositol-anchor biosynthesis.</text>
</comment>
<evidence type="ECO:0000256" key="7">
    <source>
        <dbReference type="ARBA" id="ARBA00023136"/>
    </source>
</evidence>
<evidence type="ECO:0000256" key="6">
    <source>
        <dbReference type="ARBA" id="ARBA00022989"/>
    </source>
</evidence>
<dbReference type="Proteomes" id="UP000070412">
    <property type="component" value="Unassembled WGS sequence"/>
</dbReference>
<keyword evidence="4" id="KW-0337">GPI-anchor biosynthesis</keyword>
<evidence type="ECO:0000256" key="1">
    <source>
        <dbReference type="ARBA" id="ARBA00004141"/>
    </source>
</evidence>
<dbReference type="OrthoDB" id="196709at2759"/>
<proteinExistence type="inferred from homology"/>
<keyword evidence="11" id="KW-1185">Reference proteome</keyword>
<evidence type="ECO:0000256" key="8">
    <source>
        <dbReference type="SAM" id="Phobius"/>
    </source>
</evidence>
<evidence type="ECO:0000256" key="3">
    <source>
        <dbReference type="ARBA" id="ARBA00008321"/>
    </source>
</evidence>
<feature type="transmembrane region" description="Helical" evidence="8">
    <location>
        <begin position="254"/>
        <end position="272"/>
    </location>
</feature>
<evidence type="ECO:0000313" key="9">
    <source>
        <dbReference type="EMBL" id="KAF7495021.1"/>
    </source>
</evidence>
<protein>
    <submittedName>
        <fullName evidence="9">Phosphatidylinositol N-acetylglucosaminyltransferase subunit C</fullName>
    </submittedName>
</protein>
<comment type="similarity">
    <text evidence="3">Belongs to the PIGC family.</text>
</comment>
<feature type="transmembrane region" description="Helical" evidence="8">
    <location>
        <begin position="301"/>
        <end position="322"/>
    </location>
</feature>
<dbReference type="GO" id="GO:0006506">
    <property type="term" value="P:GPI anchor biosynthetic process"/>
    <property type="evidence" value="ECO:0007669"/>
    <property type="project" value="UniProtKB-UniPathway"/>
</dbReference>
<dbReference type="PANTHER" id="PTHR12982">
    <property type="entry name" value="PHOSPHATIDYLINOSITOL GLYCAN, CLASS C"/>
    <property type="match status" value="1"/>
</dbReference>